<gene>
    <name evidence="2" type="ORF">PsYK624_088220</name>
</gene>
<sequence>MRQHLDPWTHVQVPAAEGRQPRSTCSHSRLTERWSLHTADEYRAKRTSAPRMVIVDTVQRKIVRLRPRQGAPVRRTTG</sequence>
<keyword evidence="3" id="KW-1185">Reference proteome</keyword>
<dbReference type="AlphaFoldDB" id="A0A9P3LG35"/>
<dbReference type="EMBL" id="BPQB01000028">
    <property type="protein sequence ID" value="GJE92667.1"/>
    <property type="molecule type" value="Genomic_DNA"/>
</dbReference>
<organism evidence="2 3">
    <name type="scientific">Phanerochaete sordida</name>
    <dbReference type="NCBI Taxonomy" id="48140"/>
    <lineage>
        <taxon>Eukaryota</taxon>
        <taxon>Fungi</taxon>
        <taxon>Dikarya</taxon>
        <taxon>Basidiomycota</taxon>
        <taxon>Agaricomycotina</taxon>
        <taxon>Agaricomycetes</taxon>
        <taxon>Polyporales</taxon>
        <taxon>Phanerochaetaceae</taxon>
        <taxon>Phanerochaete</taxon>
    </lineage>
</organism>
<reference evidence="2 3" key="1">
    <citation type="submission" date="2021-08" db="EMBL/GenBank/DDBJ databases">
        <title>Draft Genome Sequence of Phanerochaete sordida strain YK-624.</title>
        <authorList>
            <person name="Mori T."/>
            <person name="Dohra H."/>
            <person name="Suzuki T."/>
            <person name="Kawagishi H."/>
            <person name="Hirai H."/>
        </authorList>
    </citation>
    <scope>NUCLEOTIDE SEQUENCE [LARGE SCALE GENOMIC DNA]</scope>
    <source>
        <strain evidence="2 3">YK-624</strain>
    </source>
</reference>
<accession>A0A9P3LG35</accession>
<feature type="region of interest" description="Disordered" evidence="1">
    <location>
        <begin position="1"/>
        <end position="29"/>
    </location>
</feature>
<comment type="caution">
    <text evidence="2">The sequence shown here is derived from an EMBL/GenBank/DDBJ whole genome shotgun (WGS) entry which is preliminary data.</text>
</comment>
<proteinExistence type="predicted"/>
<dbReference type="Proteomes" id="UP000703269">
    <property type="component" value="Unassembled WGS sequence"/>
</dbReference>
<name>A0A9P3LG35_9APHY</name>
<protein>
    <submittedName>
        <fullName evidence="2">Uncharacterized protein</fullName>
    </submittedName>
</protein>
<evidence type="ECO:0000256" key="1">
    <source>
        <dbReference type="SAM" id="MobiDB-lite"/>
    </source>
</evidence>
<evidence type="ECO:0000313" key="3">
    <source>
        <dbReference type="Proteomes" id="UP000703269"/>
    </source>
</evidence>
<evidence type="ECO:0000313" key="2">
    <source>
        <dbReference type="EMBL" id="GJE92667.1"/>
    </source>
</evidence>